<dbReference type="InterPro" id="IPR026039">
    <property type="entry name" value="YfgM"/>
</dbReference>
<feature type="domain" description="Ancillary SecYEG translocon subunit/Cell division coordinator CpoB TPR" evidence="10">
    <location>
        <begin position="13"/>
        <end position="212"/>
    </location>
</feature>
<keyword evidence="2" id="KW-1003">Cell membrane</keyword>
<dbReference type="PANTHER" id="PTHR38035:SF1">
    <property type="entry name" value="ANCILLARY SECYEG TRANSLOCON SUBUNIT"/>
    <property type="match status" value="1"/>
</dbReference>
<dbReference type="Proteomes" id="UP000072660">
    <property type="component" value="Unassembled WGS sequence"/>
</dbReference>
<name>A0A139SXF7_9GAMM</name>
<organism evidence="11 12">
    <name type="scientific">Ventosimonas gracilis</name>
    <dbReference type="NCBI Taxonomy" id="1680762"/>
    <lineage>
        <taxon>Bacteria</taxon>
        <taxon>Pseudomonadati</taxon>
        <taxon>Pseudomonadota</taxon>
        <taxon>Gammaproteobacteria</taxon>
        <taxon>Pseudomonadales</taxon>
        <taxon>Ventosimonadaceae</taxon>
        <taxon>Ventosimonas</taxon>
    </lineage>
</organism>
<dbReference type="Gene3D" id="1.25.40.1040">
    <property type="match status" value="1"/>
</dbReference>
<keyword evidence="4 9" id="KW-1133">Transmembrane helix</keyword>
<sequence>MATTEDEQLATLRSWWQRNGNPILLGTALALVVVFGWRYFQNWQENQAQTASAIYQQLLEESLVSPPAKVDLAKVSELATQLKEGHKGSAYEAYGRLLVAKVATDAGRLADAAAELQAIVDKPVNAEIGELARQRLARVLSAEGQTEQALKLLEGEGKLVAFRASREEIKGDLLVKLGRRDEARAAYESAKAALSEEAALGLLQIKLDNLAQTTANTDEKGVANDA</sequence>
<comment type="similarity">
    <text evidence="7">Belongs to the YfgM family.</text>
</comment>
<proteinExistence type="inferred from homology"/>
<feature type="transmembrane region" description="Helical" evidence="9">
    <location>
        <begin position="20"/>
        <end position="40"/>
    </location>
</feature>
<keyword evidence="3 9" id="KW-0812">Transmembrane</keyword>
<comment type="subcellular location">
    <subcellularLocation>
        <location evidence="1">Cell membrane</location>
        <topology evidence="1">Single-pass type II membrane protein</topology>
    </subcellularLocation>
</comment>
<dbReference type="InterPro" id="IPR011990">
    <property type="entry name" value="TPR-like_helical_dom_sf"/>
</dbReference>
<keyword evidence="5 9" id="KW-0472">Membrane</keyword>
<evidence type="ECO:0000256" key="4">
    <source>
        <dbReference type="ARBA" id="ARBA00022989"/>
    </source>
</evidence>
<keyword evidence="12" id="KW-1185">Reference proteome</keyword>
<dbReference type="GO" id="GO:0005886">
    <property type="term" value="C:plasma membrane"/>
    <property type="evidence" value="ECO:0007669"/>
    <property type="project" value="UniProtKB-SubCell"/>
</dbReference>
<comment type="caution">
    <text evidence="11">The sequence shown here is derived from an EMBL/GenBank/DDBJ whole genome shotgun (WGS) entry which is preliminary data.</text>
</comment>
<protein>
    <recommendedName>
        <fullName evidence="8">Ancillary SecYEG translocon subunit</fullName>
    </recommendedName>
</protein>
<dbReference type="Pfam" id="PF09976">
    <property type="entry name" value="TPR_21"/>
    <property type="match status" value="1"/>
</dbReference>
<evidence type="ECO:0000256" key="9">
    <source>
        <dbReference type="SAM" id="Phobius"/>
    </source>
</evidence>
<evidence type="ECO:0000256" key="8">
    <source>
        <dbReference type="ARBA" id="ARBA00024235"/>
    </source>
</evidence>
<dbReference type="GO" id="GO:0044877">
    <property type="term" value="F:protein-containing complex binding"/>
    <property type="evidence" value="ECO:0007669"/>
    <property type="project" value="InterPro"/>
</dbReference>
<evidence type="ECO:0000256" key="6">
    <source>
        <dbReference type="ARBA" id="ARBA00023186"/>
    </source>
</evidence>
<reference evidence="11 12" key="1">
    <citation type="submission" date="2016-02" db="EMBL/GenBank/DDBJ databases">
        <authorList>
            <person name="Wen L."/>
            <person name="He K."/>
            <person name="Yang H."/>
        </authorList>
    </citation>
    <scope>NUCLEOTIDE SEQUENCE [LARGE SCALE GENOMIC DNA]</scope>
    <source>
        <strain evidence="11 12">CV58</strain>
    </source>
</reference>
<evidence type="ECO:0000256" key="1">
    <source>
        <dbReference type="ARBA" id="ARBA00004401"/>
    </source>
</evidence>
<evidence type="ECO:0000256" key="2">
    <source>
        <dbReference type="ARBA" id="ARBA00022475"/>
    </source>
</evidence>
<dbReference type="PIRSF" id="PIRSF006170">
    <property type="entry name" value="YfgM"/>
    <property type="match status" value="1"/>
</dbReference>
<dbReference type="EMBL" id="LSZO01000018">
    <property type="protein sequence ID" value="KXU39303.1"/>
    <property type="molecule type" value="Genomic_DNA"/>
</dbReference>
<dbReference type="PANTHER" id="PTHR38035">
    <property type="entry name" value="UPF0070 PROTEIN YFGM"/>
    <property type="match status" value="1"/>
</dbReference>
<evidence type="ECO:0000256" key="5">
    <source>
        <dbReference type="ARBA" id="ARBA00023136"/>
    </source>
</evidence>
<gene>
    <name evidence="11" type="ORF">AXE65_09530</name>
</gene>
<evidence type="ECO:0000313" key="11">
    <source>
        <dbReference type="EMBL" id="KXU39303.1"/>
    </source>
</evidence>
<keyword evidence="6" id="KW-0143">Chaperone</keyword>
<dbReference type="SUPFAM" id="SSF48452">
    <property type="entry name" value="TPR-like"/>
    <property type="match status" value="1"/>
</dbReference>
<dbReference type="InterPro" id="IPR018704">
    <property type="entry name" value="SecYEG/CpoB_TPR"/>
</dbReference>
<dbReference type="OrthoDB" id="9789675at2"/>
<dbReference type="RefSeq" id="WP_068386994.1">
    <property type="nucleotide sequence ID" value="NZ_LSZO01000018.1"/>
</dbReference>
<dbReference type="AlphaFoldDB" id="A0A139SXF7"/>
<evidence type="ECO:0000313" key="12">
    <source>
        <dbReference type="Proteomes" id="UP000072660"/>
    </source>
</evidence>
<accession>A0A139SXF7</accession>
<evidence type="ECO:0000259" key="10">
    <source>
        <dbReference type="Pfam" id="PF09976"/>
    </source>
</evidence>
<evidence type="ECO:0000256" key="3">
    <source>
        <dbReference type="ARBA" id="ARBA00022692"/>
    </source>
</evidence>
<evidence type="ECO:0000256" key="7">
    <source>
        <dbReference type="ARBA" id="ARBA00024197"/>
    </source>
</evidence>